<dbReference type="Bgee" id="ENSMFAG00000036067">
    <property type="expression patterns" value="Expressed in colon and 7 other cell types or tissues"/>
</dbReference>
<keyword evidence="4" id="KW-0342">GTP-binding</keyword>
<feature type="coiled-coil region" evidence="7">
    <location>
        <begin position="170"/>
        <end position="333"/>
    </location>
</feature>
<dbReference type="InterPro" id="IPR005225">
    <property type="entry name" value="Small_GTP-bd"/>
</dbReference>
<name>A0A2K5TL37_MACFA</name>
<dbReference type="PRINTS" id="PR00449">
    <property type="entry name" value="RASTRNSFRMNG"/>
</dbReference>
<dbReference type="InterPro" id="IPR050227">
    <property type="entry name" value="Rab"/>
</dbReference>
<dbReference type="SUPFAM" id="SSF52540">
    <property type="entry name" value="P-loop containing nucleoside triphosphate hydrolases"/>
    <property type="match status" value="1"/>
</dbReference>
<dbReference type="InterPro" id="IPR018247">
    <property type="entry name" value="EF_Hand_1_Ca_BS"/>
</dbReference>
<evidence type="ECO:0000256" key="3">
    <source>
        <dbReference type="ARBA" id="ARBA00022837"/>
    </source>
</evidence>
<keyword evidence="11" id="KW-1185">Reference proteome</keyword>
<dbReference type="Pfam" id="PF00071">
    <property type="entry name" value="Ras"/>
    <property type="match status" value="1"/>
</dbReference>
<dbReference type="PROSITE" id="PS51419">
    <property type="entry name" value="RAB"/>
    <property type="match status" value="1"/>
</dbReference>
<dbReference type="GO" id="GO:0005509">
    <property type="term" value="F:calcium ion binding"/>
    <property type="evidence" value="ECO:0007669"/>
    <property type="project" value="InterPro"/>
</dbReference>
<keyword evidence="3" id="KW-0106">Calcium</keyword>
<dbReference type="PROSITE" id="PS50222">
    <property type="entry name" value="EF_HAND_2"/>
    <property type="match status" value="1"/>
</dbReference>
<evidence type="ECO:0000313" key="10">
    <source>
        <dbReference type="Ensembl" id="ENSMFAP00000000751.2"/>
    </source>
</evidence>
<sequence length="682" mass="77479">MAAPDGRVVSRPQRLGQGSGRGPKGRGACLHPLDSLEQKETQEQTPGQLDMLRKAQEFFQTCDAEGKGFIARKDMQRLHKELPLSLEELEDVFDALDADGNGYLTPEEFTAGFSHFFFRQNNPSQEDAGEQVAQRHKEKVYQSRGNEDLGDMGEDEEAQFQMLMDRLGAQKVLEEKIAAYDEEIQHLYEEMEQQIKSEKEQFLLKDTERFQARSQELEQKLLCKEQELEQLTQKQKRLEGQCTALHHDKHETKAENTKLKLTNQELARELERTSWELQDAQQQLESLQQEACKLHQEKEMEVYRVTESLQREKAGLLKQLDFLRERNKHLRDERDICFQKNKAAKANTAASRASWKKRSGSVIGKYVDGRGILRSQSEEEEEVFSIPRRSSLGLSGYPLTEEEPGTGEPGPGGPYPRPLRRIISIEEDPLPQLLDGGFEQPLSKCPEEEEVSDQGAQGQIQEAPPLKLTPTSPRGQPVGKEAVCKEESSPSAPDRLFKIVFVGNSAVGKTSFLRRFCEDRFSPGMAATVGIDYRVKTVNVDDSQVALQLWDTAGQERYRCITQQFFRKADGVIVMYDLTDKQSFLSVRRWLSSVEEAVGDRVPVLLLGNKLDNEKEREVPRGLGEQLAKDNNLIFYECSAYSGHNTKESLLHLARFLKEQEDTVREDTIQVGHPAKKKSCCG</sequence>
<dbReference type="InterPro" id="IPR001806">
    <property type="entry name" value="Small_GTPase"/>
</dbReference>
<dbReference type="Gene3D" id="1.10.238.10">
    <property type="entry name" value="EF-hand"/>
    <property type="match status" value="1"/>
</dbReference>
<keyword evidence="2" id="KW-0547">Nucleotide-binding</keyword>
<dbReference type="PROSITE" id="PS00018">
    <property type="entry name" value="EF_HAND_1"/>
    <property type="match status" value="1"/>
</dbReference>
<dbReference type="STRING" id="9541.ENSMFAP00000000751"/>
<dbReference type="PROSITE" id="PS51420">
    <property type="entry name" value="RHO"/>
    <property type="match status" value="1"/>
</dbReference>
<keyword evidence="5" id="KW-0449">Lipoprotein</keyword>
<feature type="region of interest" description="Disordered" evidence="8">
    <location>
        <begin position="436"/>
        <end position="479"/>
    </location>
</feature>
<dbReference type="InterPro" id="IPR002048">
    <property type="entry name" value="EF_hand_dom"/>
</dbReference>
<dbReference type="SMART" id="SM00174">
    <property type="entry name" value="RHO"/>
    <property type="match status" value="1"/>
</dbReference>
<dbReference type="SMART" id="SM00175">
    <property type="entry name" value="RAB"/>
    <property type="match status" value="1"/>
</dbReference>
<dbReference type="SUPFAM" id="SSF47473">
    <property type="entry name" value="EF-hand"/>
    <property type="match status" value="1"/>
</dbReference>
<reference evidence="10" key="2">
    <citation type="submission" date="2025-08" db="UniProtKB">
        <authorList>
            <consortium name="Ensembl"/>
        </authorList>
    </citation>
    <scope>IDENTIFICATION</scope>
</reference>
<dbReference type="VEuPathDB" id="HostDB:ENSMFAG00000036067"/>
<accession>A0A2K5TL37</accession>
<dbReference type="Ensembl" id="ENSMFAT00000028923.2">
    <property type="protein sequence ID" value="ENSMFAP00000000751.2"/>
    <property type="gene ID" value="ENSMFAG00000036067.2"/>
</dbReference>
<evidence type="ECO:0000256" key="1">
    <source>
        <dbReference type="ARBA" id="ARBA00022723"/>
    </source>
</evidence>
<evidence type="ECO:0000256" key="7">
    <source>
        <dbReference type="SAM" id="Coils"/>
    </source>
</evidence>
<reference evidence="10" key="3">
    <citation type="submission" date="2025-09" db="UniProtKB">
        <authorList>
            <consortium name="Ensembl"/>
        </authorList>
    </citation>
    <scope>IDENTIFICATION</scope>
</reference>
<dbReference type="PROSITE" id="PS51421">
    <property type="entry name" value="RAS"/>
    <property type="match status" value="1"/>
</dbReference>
<dbReference type="GeneTree" id="ENSGT00440000033504"/>
<dbReference type="SMART" id="SM00177">
    <property type="entry name" value="ARF"/>
    <property type="match status" value="1"/>
</dbReference>
<dbReference type="GO" id="GO:0042581">
    <property type="term" value="C:specific granule"/>
    <property type="evidence" value="ECO:0007669"/>
    <property type="project" value="UniProtKB-ARBA"/>
</dbReference>
<dbReference type="CDD" id="cd00154">
    <property type="entry name" value="Rab"/>
    <property type="match status" value="1"/>
</dbReference>
<evidence type="ECO:0000256" key="5">
    <source>
        <dbReference type="ARBA" id="ARBA00023288"/>
    </source>
</evidence>
<keyword evidence="1" id="KW-0479">Metal-binding</keyword>
<feature type="region of interest" description="Disordered" evidence="8">
    <location>
        <begin position="1"/>
        <end position="47"/>
    </location>
</feature>
<protein>
    <submittedName>
        <fullName evidence="10">Calcium release activated channel regulator 2A</fullName>
    </submittedName>
</protein>
<dbReference type="SMART" id="SM00054">
    <property type="entry name" value="EFh"/>
    <property type="match status" value="2"/>
</dbReference>
<evidence type="ECO:0000256" key="8">
    <source>
        <dbReference type="SAM" id="MobiDB-lite"/>
    </source>
</evidence>
<organism evidence="10 11">
    <name type="scientific">Macaca fascicularis</name>
    <name type="common">Crab-eating macaque</name>
    <name type="synonym">Cynomolgus monkey</name>
    <dbReference type="NCBI Taxonomy" id="9541"/>
    <lineage>
        <taxon>Eukaryota</taxon>
        <taxon>Metazoa</taxon>
        <taxon>Chordata</taxon>
        <taxon>Craniata</taxon>
        <taxon>Vertebrata</taxon>
        <taxon>Euteleostomi</taxon>
        <taxon>Mammalia</taxon>
        <taxon>Eutheria</taxon>
        <taxon>Euarchontoglires</taxon>
        <taxon>Primates</taxon>
        <taxon>Haplorrhini</taxon>
        <taxon>Catarrhini</taxon>
        <taxon>Cercopithecidae</taxon>
        <taxon>Cercopithecinae</taxon>
        <taxon>Macaca</taxon>
    </lineage>
</organism>
<dbReference type="GO" id="GO:0003924">
    <property type="term" value="F:GTPase activity"/>
    <property type="evidence" value="ECO:0007669"/>
    <property type="project" value="InterPro"/>
</dbReference>
<dbReference type="Gene3D" id="3.40.50.300">
    <property type="entry name" value="P-loop containing nucleotide triphosphate hydrolases"/>
    <property type="match status" value="1"/>
</dbReference>
<dbReference type="PROSITE" id="PS51417">
    <property type="entry name" value="ARF"/>
    <property type="match status" value="1"/>
</dbReference>
<evidence type="ECO:0000256" key="4">
    <source>
        <dbReference type="ARBA" id="ARBA00023134"/>
    </source>
</evidence>
<gene>
    <name evidence="10" type="primary">CRACR2A</name>
</gene>
<dbReference type="NCBIfam" id="TIGR00231">
    <property type="entry name" value="small_GTP"/>
    <property type="match status" value="1"/>
</dbReference>
<dbReference type="Pfam" id="PF13499">
    <property type="entry name" value="EF-hand_7"/>
    <property type="match status" value="1"/>
</dbReference>
<reference evidence="10 11" key="1">
    <citation type="submission" date="2013-03" db="EMBL/GenBank/DDBJ databases">
        <authorList>
            <person name="Warren W."/>
            <person name="Wilson R.K."/>
        </authorList>
    </citation>
    <scope>NUCLEOTIDE SEQUENCE</scope>
</reference>
<dbReference type="InterPro" id="IPR011992">
    <property type="entry name" value="EF-hand-dom_pair"/>
</dbReference>
<evidence type="ECO:0000256" key="2">
    <source>
        <dbReference type="ARBA" id="ARBA00022741"/>
    </source>
</evidence>
<keyword evidence="7" id="KW-0175">Coiled coil</keyword>
<evidence type="ECO:0000313" key="11">
    <source>
        <dbReference type="Proteomes" id="UP000233100"/>
    </source>
</evidence>
<proteinExistence type="predicted"/>
<keyword evidence="6" id="KW-0636">Prenylation</keyword>
<dbReference type="Proteomes" id="UP000233100">
    <property type="component" value="Chromosome 11"/>
</dbReference>
<dbReference type="GO" id="GO:0005525">
    <property type="term" value="F:GTP binding"/>
    <property type="evidence" value="ECO:0007669"/>
    <property type="project" value="UniProtKB-KW"/>
</dbReference>
<dbReference type="InterPro" id="IPR027417">
    <property type="entry name" value="P-loop_NTPase"/>
</dbReference>
<evidence type="ECO:0000259" key="9">
    <source>
        <dbReference type="PROSITE" id="PS50222"/>
    </source>
</evidence>
<dbReference type="SMART" id="SM00176">
    <property type="entry name" value="RAN"/>
    <property type="match status" value="1"/>
</dbReference>
<feature type="domain" description="EF-hand" evidence="9">
    <location>
        <begin position="84"/>
        <end position="119"/>
    </location>
</feature>
<dbReference type="SMART" id="SM00173">
    <property type="entry name" value="RAS"/>
    <property type="match status" value="1"/>
</dbReference>
<evidence type="ECO:0000256" key="6">
    <source>
        <dbReference type="ARBA" id="ARBA00023289"/>
    </source>
</evidence>
<dbReference type="AlphaFoldDB" id="A0A2K5TL37"/>
<dbReference type="FunFam" id="3.40.50.300:FF:001129">
    <property type="entry name" value="ras-related protein Rab-44 isoform X2"/>
    <property type="match status" value="1"/>
</dbReference>
<feature type="region of interest" description="Disordered" evidence="8">
    <location>
        <begin position="384"/>
        <end position="418"/>
    </location>
</feature>
<dbReference type="PANTHER" id="PTHR47977">
    <property type="entry name" value="RAS-RELATED PROTEIN RAB"/>
    <property type="match status" value="1"/>
</dbReference>